<reference evidence="1 2" key="1">
    <citation type="submission" date="2017-03" db="EMBL/GenBank/DDBJ databases">
        <title>Comparative genomics of the toxic Baltic Sea cyanobacteria Nodularia spumigena UHCC 0039 and its response on varying salinity.</title>
        <authorList>
            <person name="Teikari J.E."/>
        </authorList>
    </citation>
    <scope>NUCLEOTIDE SEQUENCE [LARGE SCALE GENOMIC DNA]</scope>
    <source>
        <strain evidence="1 2">UHCC 0039</strain>
    </source>
</reference>
<dbReference type="AlphaFoldDB" id="A0A2S0Q6A8"/>
<accession>A0A2S0Q6A8</accession>
<organism evidence="1 2">
    <name type="scientific">Nodularia spumigena UHCC 0039</name>
    <dbReference type="NCBI Taxonomy" id="1914872"/>
    <lineage>
        <taxon>Bacteria</taxon>
        <taxon>Bacillati</taxon>
        <taxon>Cyanobacteriota</taxon>
        <taxon>Cyanophyceae</taxon>
        <taxon>Nostocales</taxon>
        <taxon>Nodulariaceae</taxon>
        <taxon>Nodularia</taxon>
    </lineage>
</organism>
<evidence type="ECO:0000313" key="1">
    <source>
        <dbReference type="EMBL" id="AVZ29917.1"/>
    </source>
</evidence>
<gene>
    <name evidence="1" type="ORF">BMF81_00914</name>
</gene>
<dbReference type="EMBL" id="CP020114">
    <property type="protein sequence ID" value="AVZ29917.1"/>
    <property type="molecule type" value="Genomic_DNA"/>
</dbReference>
<evidence type="ECO:0000313" key="2">
    <source>
        <dbReference type="Proteomes" id="UP000244056"/>
    </source>
</evidence>
<sequence length="86" mass="9831">MTHAERQAFMKTSPLGQLFGVSHLLPEVEDLTSSNHASTDKATVVNTLSDNEQTFNYEMLEPCTRGRGKWLKKPLSWRQLYLQFSS</sequence>
<proteinExistence type="predicted"/>
<dbReference type="RefSeq" id="WP_231859506.1">
    <property type="nucleotide sequence ID" value="NZ_CAWNZE010000001.1"/>
</dbReference>
<protein>
    <submittedName>
        <fullName evidence="1">Uncharacterized protein</fullName>
    </submittedName>
</protein>
<dbReference type="KEGG" id="nsp:BMF81_00914"/>
<name>A0A2S0Q6A8_NODSP</name>
<dbReference type="Proteomes" id="UP000244056">
    <property type="component" value="Chromosome"/>
</dbReference>